<name>A0A517YJE3_9BACT</name>
<keyword evidence="5" id="KW-0472">Membrane</keyword>
<dbReference type="InterPro" id="IPR002328">
    <property type="entry name" value="ADH_Zn_CS"/>
</dbReference>
<dbReference type="OrthoDB" id="239596at2"/>
<evidence type="ECO:0000259" key="6">
    <source>
        <dbReference type="SMART" id="SM00829"/>
    </source>
</evidence>
<dbReference type="Proteomes" id="UP000315017">
    <property type="component" value="Chromosome"/>
</dbReference>
<dbReference type="SUPFAM" id="SSF50129">
    <property type="entry name" value="GroES-like"/>
    <property type="match status" value="2"/>
</dbReference>
<dbReference type="EMBL" id="CP036274">
    <property type="protein sequence ID" value="QDU30342.1"/>
    <property type="molecule type" value="Genomic_DNA"/>
</dbReference>
<dbReference type="Pfam" id="PF00107">
    <property type="entry name" value="ADH_zinc_N"/>
    <property type="match status" value="1"/>
</dbReference>
<dbReference type="InterPro" id="IPR013149">
    <property type="entry name" value="ADH-like_C"/>
</dbReference>
<dbReference type="AlphaFoldDB" id="A0A517YJE3"/>
<dbReference type="EC" id="1.1.1.103" evidence="7"/>
<dbReference type="InterPro" id="IPR013154">
    <property type="entry name" value="ADH-like_N"/>
</dbReference>
<dbReference type="Pfam" id="PF08240">
    <property type="entry name" value="ADH_N"/>
    <property type="match status" value="1"/>
</dbReference>
<dbReference type="KEGG" id="aagg:ETAA8_54700"/>
<dbReference type="Gene3D" id="3.90.180.10">
    <property type="entry name" value="Medium-chain alcohol dehydrogenases, catalytic domain"/>
    <property type="match status" value="1"/>
</dbReference>
<evidence type="ECO:0000313" key="7">
    <source>
        <dbReference type="EMBL" id="QDU30342.1"/>
    </source>
</evidence>
<dbReference type="PROSITE" id="PS00059">
    <property type="entry name" value="ADH_ZINC"/>
    <property type="match status" value="1"/>
</dbReference>
<dbReference type="InterPro" id="IPR011032">
    <property type="entry name" value="GroES-like_sf"/>
</dbReference>
<evidence type="ECO:0000313" key="8">
    <source>
        <dbReference type="Proteomes" id="UP000315017"/>
    </source>
</evidence>
<dbReference type="InterPro" id="IPR050129">
    <property type="entry name" value="Zn_alcohol_dh"/>
</dbReference>
<dbReference type="GO" id="GO:0008270">
    <property type="term" value="F:zinc ion binding"/>
    <property type="evidence" value="ECO:0007669"/>
    <property type="project" value="InterPro"/>
</dbReference>
<keyword evidence="2 4" id="KW-0862">Zinc</keyword>
<evidence type="ECO:0000256" key="3">
    <source>
        <dbReference type="ARBA" id="ARBA00023002"/>
    </source>
</evidence>
<dbReference type="PANTHER" id="PTHR43401:SF2">
    <property type="entry name" value="L-THREONINE 3-DEHYDROGENASE"/>
    <property type="match status" value="1"/>
</dbReference>
<dbReference type="SMART" id="SM00829">
    <property type="entry name" value="PKS_ER"/>
    <property type="match status" value="1"/>
</dbReference>
<sequence>MNARFPETMPALRKLYDKPGLWLQEDTPLPRIGPREVLIAVTHAGICGTDRHIYEWDAWSKSRVAVGITTGHEFVGHVVELGSAVTRAQIGQRVSAEGHIGCGVCQPCRTGNGHICERVDILGIDCNGCFATYVAVPEENVWPVHPKIPNHIAAVFDPLGNAVHTVMAAGVSGRSVLITGVGIIGLMAVTVARAAGAGLILVTDRDKRRLAIAKKIGADHVFEAGDDTWPAQARQLTHDQGPEVLLEMSGHPKAIRQGFTALRNGGTAALLGLPAEPVALDLPNDIIFKGATVLGINGRRMFETWYQMENLLLSGRLELDDIVTHTLPMREFEKGFQLMQSGEGIKVVLEMPETDVGAASGTLETVAAS</sequence>
<reference evidence="7 8" key="1">
    <citation type="submission" date="2019-02" db="EMBL/GenBank/DDBJ databases">
        <title>Deep-cultivation of Planctomycetes and their phenomic and genomic characterization uncovers novel biology.</title>
        <authorList>
            <person name="Wiegand S."/>
            <person name="Jogler M."/>
            <person name="Boedeker C."/>
            <person name="Pinto D."/>
            <person name="Vollmers J."/>
            <person name="Rivas-Marin E."/>
            <person name="Kohn T."/>
            <person name="Peeters S.H."/>
            <person name="Heuer A."/>
            <person name="Rast P."/>
            <person name="Oberbeckmann S."/>
            <person name="Bunk B."/>
            <person name="Jeske O."/>
            <person name="Meyerdierks A."/>
            <person name="Storesund J.E."/>
            <person name="Kallscheuer N."/>
            <person name="Luecker S."/>
            <person name="Lage O.M."/>
            <person name="Pohl T."/>
            <person name="Merkel B.J."/>
            <person name="Hornburger P."/>
            <person name="Mueller R.-W."/>
            <person name="Bruemmer F."/>
            <person name="Labrenz M."/>
            <person name="Spormann A.M."/>
            <person name="Op den Camp H."/>
            <person name="Overmann J."/>
            <person name="Amann R."/>
            <person name="Jetten M.S.M."/>
            <person name="Mascher T."/>
            <person name="Medema M.H."/>
            <person name="Devos D.P."/>
            <person name="Kaster A.-K."/>
            <person name="Ovreas L."/>
            <person name="Rohde M."/>
            <person name="Galperin M.Y."/>
            <person name="Jogler C."/>
        </authorList>
    </citation>
    <scope>NUCLEOTIDE SEQUENCE [LARGE SCALE GENOMIC DNA]</scope>
    <source>
        <strain evidence="7 8">ETA_A8</strain>
    </source>
</reference>
<comment type="similarity">
    <text evidence="4">Belongs to the zinc-containing alcohol dehydrogenase family.</text>
</comment>
<dbReference type="Gene3D" id="3.40.50.720">
    <property type="entry name" value="NAD(P)-binding Rossmann-like Domain"/>
    <property type="match status" value="1"/>
</dbReference>
<dbReference type="GO" id="GO:0008743">
    <property type="term" value="F:L-threonine 3-dehydrogenase activity"/>
    <property type="evidence" value="ECO:0007669"/>
    <property type="project" value="UniProtKB-EC"/>
</dbReference>
<accession>A0A517YJE3</accession>
<protein>
    <submittedName>
        <fullName evidence="7">L-threonine 3-dehydrogenase</fullName>
        <ecNumber evidence="7">1.1.1.103</ecNumber>
    </submittedName>
</protein>
<organism evidence="7 8">
    <name type="scientific">Anatilimnocola aggregata</name>
    <dbReference type="NCBI Taxonomy" id="2528021"/>
    <lineage>
        <taxon>Bacteria</taxon>
        <taxon>Pseudomonadati</taxon>
        <taxon>Planctomycetota</taxon>
        <taxon>Planctomycetia</taxon>
        <taxon>Pirellulales</taxon>
        <taxon>Pirellulaceae</taxon>
        <taxon>Anatilimnocola</taxon>
    </lineage>
</organism>
<evidence type="ECO:0000256" key="2">
    <source>
        <dbReference type="ARBA" id="ARBA00022833"/>
    </source>
</evidence>
<evidence type="ECO:0000256" key="1">
    <source>
        <dbReference type="ARBA" id="ARBA00022723"/>
    </source>
</evidence>
<proteinExistence type="inferred from homology"/>
<dbReference type="InterPro" id="IPR036291">
    <property type="entry name" value="NAD(P)-bd_dom_sf"/>
</dbReference>
<gene>
    <name evidence="7" type="primary">tdh_2</name>
    <name evidence="7" type="ORF">ETAA8_54700</name>
</gene>
<evidence type="ECO:0000256" key="4">
    <source>
        <dbReference type="RuleBase" id="RU361277"/>
    </source>
</evidence>
<keyword evidence="8" id="KW-1185">Reference proteome</keyword>
<keyword evidence="1 4" id="KW-0479">Metal-binding</keyword>
<evidence type="ECO:0000256" key="5">
    <source>
        <dbReference type="SAM" id="Phobius"/>
    </source>
</evidence>
<keyword evidence="5" id="KW-0812">Transmembrane</keyword>
<dbReference type="InterPro" id="IPR020843">
    <property type="entry name" value="ER"/>
</dbReference>
<feature type="transmembrane region" description="Helical" evidence="5">
    <location>
        <begin position="176"/>
        <end position="202"/>
    </location>
</feature>
<keyword evidence="5" id="KW-1133">Transmembrane helix</keyword>
<dbReference type="PANTHER" id="PTHR43401">
    <property type="entry name" value="L-THREONINE 3-DEHYDROGENASE"/>
    <property type="match status" value="1"/>
</dbReference>
<dbReference type="NCBIfam" id="NF003808">
    <property type="entry name" value="PRK05396.1"/>
    <property type="match status" value="1"/>
</dbReference>
<feature type="domain" description="Enoyl reductase (ER)" evidence="6">
    <location>
        <begin position="20"/>
        <end position="349"/>
    </location>
</feature>
<dbReference type="RefSeq" id="WP_145095637.1">
    <property type="nucleotide sequence ID" value="NZ_CP036274.1"/>
</dbReference>
<dbReference type="SUPFAM" id="SSF51735">
    <property type="entry name" value="NAD(P)-binding Rossmann-fold domains"/>
    <property type="match status" value="1"/>
</dbReference>
<comment type="cofactor">
    <cofactor evidence="4">
        <name>Zn(2+)</name>
        <dbReference type="ChEBI" id="CHEBI:29105"/>
    </cofactor>
</comment>
<keyword evidence="3 7" id="KW-0560">Oxidoreductase</keyword>